<evidence type="ECO:0000256" key="16">
    <source>
        <dbReference type="ARBA" id="ARBA00023125"/>
    </source>
</evidence>
<keyword evidence="8" id="KW-0639">Primosome</keyword>
<evidence type="ECO:0000256" key="13">
    <source>
        <dbReference type="ARBA" id="ARBA00023004"/>
    </source>
</evidence>
<dbReference type="AlphaFoldDB" id="A0ABD2KH97"/>
<evidence type="ECO:0000256" key="19">
    <source>
        <dbReference type="ARBA" id="ARBA00048287"/>
    </source>
</evidence>
<keyword evidence="9" id="KW-0235">DNA replication</keyword>
<evidence type="ECO:0000256" key="14">
    <source>
        <dbReference type="ARBA" id="ARBA00023014"/>
    </source>
</evidence>
<dbReference type="PANTHER" id="PTHR10537:SF3">
    <property type="entry name" value="DNA PRIMASE LARGE SUBUNIT"/>
    <property type="match status" value="1"/>
</dbReference>
<evidence type="ECO:0000256" key="9">
    <source>
        <dbReference type="ARBA" id="ARBA00022705"/>
    </source>
</evidence>
<dbReference type="Gene3D" id="1.20.930.80">
    <property type="match status" value="1"/>
</dbReference>
<comment type="subcellular location">
    <subcellularLocation>
        <location evidence="2">Nucleus</location>
    </subcellularLocation>
</comment>
<evidence type="ECO:0000256" key="6">
    <source>
        <dbReference type="ARBA" id="ARBA00022485"/>
    </source>
</evidence>
<evidence type="ECO:0000256" key="15">
    <source>
        <dbReference type="ARBA" id="ARBA00023015"/>
    </source>
</evidence>
<feature type="compositionally biased region" description="Basic and acidic residues" evidence="21">
    <location>
        <begin position="920"/>
        <end position="930"/>
    </location>
</feature>
<organism evidence="24 25">
    <name type="scientific">Heterodera schachtii</name>
    <name type="common">Sugarbeet cyst nematode worm</name>
    <name type="synonym">Tylenchus schachtii</name>
    <dbReference type="NCBI Taxonomy" id="97005"/>
    <lineage>
        <taxon>Eukaryota</taxon>
        <taxon>Metazoa</taxon>
        <taxon>Ecdysozoa</taxon>
        <taxon>Nematoda</taxon>
        <taxon>Chromadorea</taxon>
        <taxon>Rhabditida</taxon>
        <taxon>Tylenchina</taxon>
        <taxon>Tylenchomorpha</taxon>
        <taxon>Tylenchoidea</taxon>
        <taxon>Heteroderidae</taxon>
        <taxon>Heteroderinae</taxon>
        <taxon>Heterodera</taxon>
    </lineage>
</organism>
<comment type="catalytic activity">
    <reaction evidence="19">
        <text>N(6)-acetyl-L-lysyl-[histone] + H2O = L-lysyl-[histone] + acetate</text>
        <dbReference type="Rhea" id="RHEA:58196"/>
        <dbReference type="Rhea" id="RHEA-COMP:9845"/>
        <dbReference type="Rhea" id="RHEA-COMP:11338"/>
        <dbReference type="ChEBI" id="CHEBI:15377"/>
        <dbReference type="ChEBI" id="CHEBI:29969"/>
        <dbReference type="ChEBI" id="CHEBI:30089"/>
        <dbReference type="ChEBI" id="CHEBI:61930"/>
        <dbReference type="EC" id="3.5.1.98"/>
    </reaction>
</comment>
<dbReference type="InterPro" id="IPR016558">
    <property type="entry name" value="DNA_primase_lsu_euk"/>
</dbReference>
<keyword evidence="17" id="KW-0804">Transcription</keyword>
<evidence type="ECO:0000256" key="17">
    <source>
        <dbReference type="ARBA" id="ARBA00023163"/>
    </source>
</evidence>
<keyword evidence="14" id="KW-0411">Iron-sulfur</keyword>
<dbReference type="InterPro" id="IPR023696">
    <property type="entry name" value="Ureohydrolase_dom_sf"/>
</dbReference>
<dbReference type="SUPFAM" id="SSF52768">
    <property type="entry name" value="Arginase/deacetylase"/>
    <property type="match status" value="1"/>
</dbReference>
<feature type="compositionally biased region" description="Basic and acidic residues" evidence="21">
    <location>
        <begin position="470"/>
        <end position="481"/>
    </location>
</feature>
<gene>
    <name evidence="24" type="ORF">niasHS_003586</name>
</gene>
<dbReference type="CDD" id="cd09991">
    <property type="entry name" value="HDAC_classI"/>
    <property type="match status" value="1"/>
</dbReference>
<feature type="domain" description="DNA primase large subunit C-terminal" evidence="23">
    <location>
        <begin position="291"/>
        <end position="460"/>
    </location>
</feature>
<keyword evidence="12" id="KW-0156">Chromatin regulator</keyword>
<dbReference type="GO" id="GO:0003677">
    <property type="term" value="F:DNA binding"/>
    <property type="evidence" value="ECO:0007669"/>
    <property type="project" value="UniProtKB-KW"/>
</dbReference>
<dbReference type="Pfam" id="PF26466">
    <property type="entry name" value="DNA_primase_lrg_N"/>
    <property type="match status" value="1"/>
</dbReference>
<evidence type="ECO:0000313" key="24">
    <source>
        <dbReference type="EMBL" id="KAL3102177.1"/>
    </source>
</evidence>
<dbReference type="Pfam" id="PF00850">
    <property type="entry name" value="Hist_deacetyl"/>
    <property type="match status" value="1"/>
</dbReference>
<evidence type="ECO:0000256" key="2">
    <source>
        <dbReference type="ARBA" id="ARBA00004123"/>
    </source>
</evidence>
<dbReference type="Proteomes" id="UP001620645">
    <property type="component" value="Unassembled WGS sequence"/>
</dbReference>
<evidence type="ECO:0000256" key="10">
    <source>
        <dbReference type="ARBA" id="ARBA00022723"/>
    </source>
</evidence>
<keyword evidence="15" id="KW-0805">Transcription regulation</keyword>
<dbReference type="EMBL" id="JBICCN010000026">
    <property type="protein sequence ID" value="KAL3102177.1"/>
    <property type="molecule type" value="Genomic_DNA"/>
</dbReference>
<evidence type="ECO:0000259" key="22">
    <source>
        <dbReference type="Pfam" id="PF00850"/>
    </source>
</evidence>
<keyword evidence="10" id="KW-0479">Metal-binding</keyword>
<dbReference type="GO" id="GO:0006269">
    <property type="term" value="P:DNA replication, synthesis of primer"/>
    <property type="evidence" value="ECO:0007669"/>
    <property type="project" value="UniProtKB-KW"/>
</dbReference>
<comment type="caution">
    <text evidence="24">The sequence shown here is derived from an EMBL/GenBank/DDBJ whole genome shotgun (WGS) entry which is preliminary data.</text>
</comment>
<dbReference type="Pfam" id="PF04104">
    <property type="entry name" value="DNA_primase_lrg"/>
    <property type="match status" value="1"/>
</dbReference>
<dbReference type="FunFam" id="3.40.800.20:FF:000001">
    <property type="entry name" value="Histone deacetylase"/>
    <property type="match status" value="1"/>
</dbReference>
<feature type="compositionally biased region" description="Basic and acidic residues" evidence="21">
    <location>
        <begin position="890"/>
        <end position="906"/>
    </location>
</feature>
<protein>
    <recommendedName>
        <fullName evidence="5">DNA primase large subunit</fullName>
        <ecNumber evidence="4">3.5.1.98</ecNumber>
    </recommendedName>
</protein>
<evidence type="ECO:0000256" key="20">
    <source>
        <dbReference type="ARBA" id="ARBA00061569"/>
    </source>
</evidence>
<evidence type="ECO:0000259" key="23">
    <source>
        <dbReference type="Pfam" id="PF04104"/>
    </source>
</evidence>
<keyword evidence="11" id="KW-0378">Hydrolase</keyword>
<dbReference type="PRINTS" id="PR01270">
    <property type="entry name" value="HDASUPER"/>
</dbReference>
<dbReference type="CDD" id="cd07322">
    <property type="entry name" value="PriL_PriS_Eukaryotic"/>
    <property type="match status" value="1"/>
</dbReference>
<feature type="region of interest" description="Disordered" evidence="21">
    <location>
        <begin position="470"/>
        <end position="494"/>
    </location>
</feature>
<dbReference type="InterPro" id="IPR023801">
    <property type="entry name" value="His_deacetylse_dom"/>
</dbReference>
<evidence type="ECO:0000256" key="5">
    <source>
        <dbReference type="ARBA" id="ARBA00019038"/>
    </source>
</evidence>
<feature type="region of interest" description="Disordered" evidence="21">
    <location>
        <begin position="890"/>
        <end position="977"/>
    </location>
</feature>
<evidence type="ECO:0000256" key="4">
    <source>
        <dbReference type="ARBA" id="ARBA00012111"/>
    </source>
</evidence>
<dbReference type="InterPro" id="IPR000286">
    <property type="entry name" value="HDACs"/>
</dbReference>
<keyword evidence="16" id="KW-0238">DNA-binding</keyword>
<dbReference type="InterPro" id="IPR007238">
    <property type="entry name" value="DNA_primase_lsu_euk/arc"/>
</dbReference>
<feature type="domain" description="Histone deacetylase" evidence="22">
    <location>
        <begin position="519"/>
        <end position="808"/>
    </location>
</feature>
<evidence type="ECO:0000256" key="7">
    <source>
        <dbReference type="ARBA" id="ARBA00022491"/>
    </source>
</evidence>
<comment type="similarity">
    <text evidence="3">Belongs to the eukaryotic-type primase large subunit family.</text>
</comment>
<dbReference type="PRINTS" id="PR01271">
    <property type="entry name" value="HISDACETLASE"/>
</dbReference>
<reference evidence="24 25" key="1">
    <citation type="submission" date="2024-10" db="EMBL/GenBank/DDBJ databases">
        <authorList>
            <person name="Kim D."/>
        </authorList>
    </citation>
    <scope>NUCLEOTIDE SEQUENCE [LARGE SCALE GENOMIC DNA]</scope>
    <source>
        <strain evidence="24">Taebaek</strain>
    </source>
</reference>
<dbReference type="InterPro" id="IPR058560">
    <property type="entry name" value="DNA_primase_C"/>
</dbReference>
<comment type="similarity">
    <text evidence="20">Belongs to the histone deacetylase family. HD Type 1 subfamily.</text>
</comment>
<dbReference type="InterPro" id="IPR037138">
    <property type="entry name" value="His_deacetylse_dom_sf"/>
</dbReference>
<comment type="cofactor">
    <cofactor evidence="1">
        <name>[4Fe-4S] cluster</name>
        <dbReference type="ChEBI" id="CHEBI:49883"/>
    </cofactor>
</comment>
<keyword evidence="18" id="KW-0539">Nucleus</keyword>
<feature type="compositionally biased region" description="Acidic residues" evidence="21">
    <location>
        <begin position="964"/>
        <end position="977"/>
    </location>
</feature>
<evidence type="ECO:0000256" key="21">
    <source>
        <dbReference type="SAM" id="MobiDB-lite"/>
    </source>
</evidence>
<evidence type="ECO:0000256" key="3">
    <source>
        <dbReference type="ARBA" id="ARBA00010564"/>
    </source>
</evidence>
<keyword evidence="7" id="KW-0678">Repressor</keyword>
<evidence type="ECO:0000256" key="11">
    <source>
        <dbReference type="ARBA" id="ARBA00022801"/>
    </source>
</evidence>
<evidence type="ECO:0000256" key="8">
    <source>
        <dbReference type="ARBA" id="ARBA00022515"/>
    </source>
</evidence>
<evidence type="ECO:0000256" key="1">
    <source>
        <dbReference type="ARBA" id="ARBA00001966"/>
    </source>
</evidence>
<evidence type="ECO:0000256" key="12">
    <source>
        <dbReference type="ARBA" id="ARBA00022853"/>
    </source>
</evidence>
<dbReference type="GO" id="GO:0141221">
    <property type="term" value="F:histone deacetylase activity, hydrolytic mechanism"/>
    <property type="evidence" value="ECO:0007669"/>
    <property type="project" value="UniProtKB-EC"/>
</dbReference>
<accession>A0ABD2KH97</accession>
<proteinExistence type="inferred from homology"/>
<dbReference type="Gene3D" id="3.40.800.20">
    <property type="entry name" value="Histone deacetylase domain"/>
    <property type="match status" value="1"/>
</dbReference>
<dbReference type="PANTHER" id="PTHR10537">
    <property type="entry name" value="DNA PRIMASE LARGE SUBUNIT"/>
    <property type="match status" value="1"/>
</dbReference>
<dbReference type="EC" id="3.5.1.98" evidence="4"/>
<dbReference type="GO" id="GO:0046872">
    <property type="term" value="F:metal ion binding"/>
    <property type="evidence" value="ECO:0007669"/>
    <property type="project" value="UniProtKB-KW"/>
</dbReference>
<keyword evidence="25" id="KW-1185">Reference proteome</keyword>
<keyword evidence="13" id="KW-0408">Iron</keyword>
<keyword evidence="6" id="KW-0004">4Fe-4S</keyword>
<sequence>MFFGEEITKIPREVGKEDVCKAISHQIEPIDADQCNLNMYLKPDTGVISLDQFQAMGSKRLTILRKLEMLKEKFGNANSQDEYKKAFREEIGALMPLVTNLCVNAGRNEARREDRISHFILRLAFCHIPEQSDWFVRLETELFRMRFQNETPKNMALFVASIGIQLNQVDTSEREQLVDELCQALSLTAEEMEGTDLYKVDFVDVLELLSSHRILLKNGTAYISSNELFAFVVPRFRDNLSASMTRARKEIGFLQENDRLVPLMRSMVQGGAMCQNEDTNVEQITSDMIDSLAQSSFPLCMRQIHLVLRREHHLRHFARRQFGLFLKGAGLSLEGSLEFFRMEFTKKMDNEKFSKEYSYNIRHMYGKEGSRIDQRPLSCASIILGSLPTALDCHGCPYKHTDAIRLGKQLETVGLSDDQINHILDLSKTHRFDKACTKYFEYTHNMTDLEELITHPNQFFSLSQKVRRGDFNQRKNDSDNENKEEEPNMPNSGVQNHYRKRVAYYYDSNVGNYYYGQGHVMKPHRIRMTHHLLLNYGVYRHLDVYRPFPASLEDMTRFHSEEYMDFLRSATPETLKQFNKQMLKFNVGEDCPVFDGLFEFCQLSSGGSLAAAVKLNKQKAEIAINWMGGLHHAKKSEASGFCYTNDIVLGILELLKYHKRVLYVDIDVHHGDGVEEAFYTTDRVMTVSFHKYGDFFPGTGELKDIGAGRGRNYSVNVPLKDGITDETYQLIFQPIMRKVMEVFQPSAVVLQCGADSLNGDRLGPFNLTLKGHGKCVKFFRDCNLPLMLLGGGGYTPRNVARCWTYETSLAVDIDISDELPYNDYFEYFAPNYRLHIDASNETNHNTEEYLRTVQNSVLENLSNLSHVPSVQMQPIPRDGMQIDESVEHDRANPDRRLPAEVSDHMTAHPGEFYEGENEGEDRRNRQEYKRRGGNTTGEPSDSREDKQDNSKRIKIEKQPKAEQQEDGELLEEDANTN</sequence>
<name>A0ABD2KH97_HETSC</name>
<dbReference type="GO" id="GO:0051539">
    <property type="term" value="F:4 iron, 4 sulfur cluster binding"/>
    <property type="evidence" value="ECO:0007669"/>
    <property type="project" value="UniProtKB-KW"/>
</dbReference>
<evidence type="ECO:0000256" key="18">
    <source>
        <dbReference type="ARBA" id="ARBA00023242"/>
    </source>
</evidence>
<dbReference type="GO" id="GO:0005658">
    <property type="term" value="C:alpha DNA polymerase:primase complex"/>
    <property type="evidence" value="ECO:0007669"/>
    <property type="project" value="UniProtKB-ARBA"/>
</dbReference>
<evidence type="ECO:0000313" key="25">
    <source>
        <dbReference type="Proteomes" id="UP001620645"/>
    </source>
</evidence>
<dbReference type="InterPro" id="IPR003084">
    <property type="entry name" value="HDAC_I/II"/>
</dbReference>
<feature type="compositionally biased region" description="Basic and acidic residues" evidence="21">
    <location>
        <begin position="940"/>
        <end position="963"/>
    </location>
</feature>